<accession>A0AAV1Q965</accession>
<name>A0AAV1Q965_SCOSC</name>
<proteinExistence type="predicted"/>
<protein>
    <submittedName>
        <fullName evidence="1">Uncharacterized protein</fullName>
    </submittedName>
</protein>
<evidence type="ECO:0000313" key="2">
    <source>
        <dbReference type="Proteomes" id="UP001314229"/>
    </source>
</evidence>
<organism evidence="1 2">
    <name type="scientific">Scomber scombrus</name>
    <name type="common">Atlantic mackerel</name>
    <name type="synonym">Scomber vernalis</name>
    <dbReference type="NCBI Taxonomy" id="13677"/>
    <lineage>
        <taxon>Eukaryota</taxon>
        <taxon>Metazoa</taxon>
        <taxon>Chordata</taxon>
        <taxon>Craniata</taxon>
        <taxon>Vertebrata</taxon>
        <taxon>Euteleostomi</taxon>
        <taxon>Actinopterygii</taxon>
        <taxon>Neopterygii</taxon>
        <taxon>Teleostei</taxon>
        <taxon>Neoteleostei</taxon>
        <taxon>Acanthomorphata</taxon>
        <taxon>Pelagiaria</taxon>
        <taxon>Scombriformes</taxon>
        <taxon>Scombridae</taxon>
        <taxon>Scomber</taxon>
    </lineage>
</organism>
<gene>
    <name evidence="1" type="ORF">FSCOSCO3_A020316</name>
</gene>
<dbReference type="EMBL" id="CAWUFR010000582">
    <property type="protein sequence ID" value="CAK6979442.1"/>
    <property type="molecule type" value="Genomic_DNA"/>
</dbReference>
<keyword evidence="2" id="KW-1185">Reference proteome</keyword>
<dbReference type="Proteomes" id="UP001314229">
    <property type="component" value="Unassembled WGS sequence"/>
</dbReference>
<evidence type="ECO:0000313" key="1">
    <source>
        <dbReference type="EMBL" id="CAK6979442.1"/>
    </source>
</evidence>
<sequence>MTYLHDVRMCSALTEFTEDPPIILTYPGEYLAEVDLHRIVYRLAEVDDIVLKKTPTTHYIMHSGVERLTAAKGGGWTKKMKKQQRRQDEVMCRTEKAASRFLLLLDLVD</sequence>
<comment type="caution">
    <text evidence="1">The sequence shown here is derived from an EMBL/GenBank/DDBJ whole genome shotgun (WGS) entry which is preliminary data.</text>
</comment>
<dbReference type="AlphaFoldDB" id="A0AAV1Q965"/>
<reference evidence="1 2" key="1">
    <citation type="submission" date="2024-01" db="EMBL/GenBank/DDBJ databases">
        <authorList>
            <person name="Alioto T."/>
            <person name="Alioto T."/>
            <person name="Gomez Garrido J."/>
        </authorList>
    </citation>
    <scope>NUCLEOTIDE SEQUENCE [LARGE SCALE GENOMIC DNA]</scope>
</reference>